<dbReference type="Gene3D" id="3.10.450.70">
    <property type="entry name" value="Disulphide bond isomerase, DsbC/G, N-terminal"/>
    <property type="match status" value="1"/>
</dbReference>
<keyword evidence="6 7" id="KW-0676">Redox-active center</keyword>
<evidence type="ECO:0000313" key="12">
    <source>
        <dbReference type="Proteomes" id="UP001264156"/>
    </source>
</evidence>
<dbReference type="PANTHER" id="PTHR35272:SF3">
    <property type="entry name" value="THIOL:DISULFIDE INTERCHANGE PROTEIN DSBC"/>
    <property type="match status" value="1"/>
</dbReference>
<dbReference type="InterPro" id="IPR012336">
    <property type="entry name" value="Thioredoxin-like_fold"/>
</dbReference>
<dbReference type="PANTHER" id="PTHR35272">
    <property type="entry name" value="THIOL:DISULFIDE INTERCHANGE PROTEIN DSBC-RELATED"/>
    <property type="match status" value="1"/>
</dbReference>
<evidence type="ECO:0000259" key="10">
    <source>
        <dbReference type="Pfam" id="PF13098"/>
    </source>
</evidence>
<proteinExistence type="inferred from homology"/>
<evidence type="ECO:0000259" key="9">
    <source>
        <dbReference type="Pfam" id="PF10411"/>
    </source>
</evidence>
<dbReference type="InterPro" id="IPR033954">
    <property type="entry name" value="DiS-bond_Isoase_DsbC/G"/>
</dbReference>
<dbReference type="EMBL" id="JAVKVN010000005">
    <property type="protein sequence ID" value="MDR7946593.1"/>
    <property type="molecule type" value="Genomic_DNA"/>
</dbReference>
<dbReference type="Pfam" id="PF13098">
    <property type="entry name" value="Thioredoxin_2"/>
    <property type="match status" value="1"/>
</dbReference>
<evidence type="ECO:0000313" key="11">
    <source>
        <dbReference type="EMBL" id="MDR7946593.1"/>
    </source>
</evidence>
<feature type="signal peptide" evidence="7">
    <location>
        <begin position="1"/>
        <end position="32"/>
    </location>
</feature>
<feature type="chain" id="PRO_5044960944" description="Thiol:disulfide interchange protein" evidence="7">
    <location>
        <begin position="33"/>
        <end position="271"/>
    </location>
</feature>
<comment type="similarity">
    <text evidence="2 7">Belongs to the thioredoxin family. DsbC subfamily.</text>
</comment>
<sequence length="271" mass="29732">MSTGVPMNFRISATLAACFLAAGLGMSAGAAAQGDKSVSTQSVGQPAKGDKSYSTTQVAPADPVADAVKERFRQRFDGMDVTAVRRTPYGLFEVQLGMDLIYTDEKVTWVMEGPLIDAMTRRDVTRETQERLSAVSFDQLPLDLAIKQVKGDGSRKVAIFEDPNCGYCKQLRKTLENVDNITVYTFLYPILSPDSKDKVRDVWCSKDPGATWDDWMLRGKKPATANCDVPEDKLLALGQKLMVRGTPTTFFADGSRVSGALPLEQFKARLN</sequence>
<dbReference type="InterPro" id="IPR009094">
    <property type="entry name" value="DiS-bond_isomerase_DsbC/G_N_sf"/>
</dbReference>
<dbReference type="PROSITE" id="PS00194">
    <property type="entry name" value="THIOREDOXIN_1"/>
    <property type="match status" value="1"/>
</dbReference>
<protein>
    <recommendedName>
        <fullName evidence="7">Thiol:disulfide interchange protein</fullName>
    </recommendedName>
</protein>
<dbReference type="CDD" id="cd03020">
    <property type="entry name" value="DsbA_DsbC_DsbG"/>
    <property type="match status" value="1"/>
</dbReference>
<keyword evidence="5" id="KW-1015">Disulfide bond</keyword>
<comment type="caution">
    <text evidence="11">The sequence shown here is derived from an EMBL/GenBank/DDBJ whole genome shotgun (WGS) entry which is preliminary data.</text>
</comment>
<dbReference type="InterPro" id="IPR036249">
    <property type="entry name" value="Thioredoxin-like_sf"/>
</dbReference>
<evidence type="ECO:0000256" key="6">
    <source>
        <dbReference type="ARBA" id="ARBA00023284"/>
    </source>
</evidence>
<evidence type="ECO:0000256" key="7">
    <source>
        <dbReference type="RuleBase" id="RU364038"/>
    </source>
</evidence>
<comment type="function">
    <text evidence="7">Required for disulfide bond formation in some periplasmic proteins. Acts by transferring its disulfide bond to other proteins and is reduced in the process.</text>
</comment>
<dbReference type="InterPro" id="IPR051470">
    <property type="entry name" value="Thiol:disulfide_interchange"/>
</dbReference>
<evidence type="ECO:0000256" key="8">
    <source>
        <dbReference type="SAM" id="MobiDB-lite"/>
    </source>
</evidence>
<dbReference type="InterPro" id="IPR017937">
    <property type="entry name" value="Thioredoxin_CS"/>
</dbReference>
<evidence type="ECO:0000256" key="4">
    <source>
        <dbReference type="ARBA" id="ARBA00022764"/>
    </source>
</evidence>
<feature type="region of interest" description="Disordered" evidence="8">
    <location>
        <begin position="39"/>
        <end position="62"/>
    </location>
</feature>
<dbReference type="Gene3D" id="3.40.30.10">
    <property type="entry name" value="Glutaredoxin"/>
    <property type="match status" value="1"/>
</dbReference>
<evidence type="ECO:0000256" key="2">
    <source>
        <dbReference type="ARBA" id="ARBA00009813"/>
    </source>
</evidence>
<dbReference type="Pfam" id="PF10411">
    <property type="entry name" value="DsbC_N"/>
    <property type="match status" value="1"/>
</dbReference>
<evidence type="ECO:0000256" key="5">
    <source>
        <dbReference type="ARBA" id="ARBA00023157"/>
    </source>
</evidence>
<gene>
    <name evidence="11" type="ORF">RIU57_15850</name>
</gene>
<evidence type="ECO:0000256" key="3">
    <source>
        <dbReference type="ARBA" id="ARBA00022729"/>
    </source>
</evidence>
<keyword evidence="4 7" id="KW-0574">Periplasm</keyword>
<organism evidence="11 12">
    <name type="scientific">Achromobacter aegrifaciens</name>
    <dbReference type="NCBI Taxonomy" id="1287736"/>
    <lineage>
        <taxon>Bacteria</taxon>
        <taxon>Pseudomonadati</taxon>
        <taxon>Pseudomonadota</taxon>
        <taxon>Betaproteobacteria</taxon>
        <taxon>Burkholderiales</taxon>
        <taxon>Alcaligenaceae</taxon>
        <taxon>Achromobacter</taxon>
    </lineage>
</organism>
<reference evidence="12" key="1">
    <citation type="submission" date="2023-07" db="EMBL/GenBank/DDBJ databases">
        <title>Glyphosate-induced phosphonatase operons in soil bacteria of genus Achromobacter.</title>
        <authorList>
            <person name="Epiktetov D.O."/>
            <person name="Sviridov A.V."/>
            <person name="Tarlachkov S.V."/>
            <person name="Shushkova T.V."/>
            <person name="Toropygin I.Y."/>
            <person name="Leontievsky A."/>
        </authorList>
    </citation>
    <scope>NUCLEOTIDE SEQUENCE [LARGE SCALE GENOMIC DNA]</scope>
    <source>
        <strain evidence="12">Kg 16</strain>
    </source>
</reference>
<keyword evidence="3 7" id="KW-0732">Signal</keyword>
<feature type="domain" description="Disulphide bond isomerase DsbC/G N-terminal" evidence="9">
    <location>
        <begin position="61"/>
        <end position="125"/>
    </location>
</feature>
<dbReference type="SUPFAM" id="SSF52833">
    <property type="entry name" value="Thioredoxin-like"/>
    <property type="match status" value="1"/>
</dbReference>
<name>A0ABU2DEW9_ACHAE</name>
<keyword evidence="12" id="KW-1185">Reference proteome</keyword>
<dbReference type="Proteomes" id="UP001264156">
    <property type="component" value="Unassembled WGS sequence"/>
</dbReference>
<feature type="domain" description="Thioredoxin-like fold" evidence="10">
    <location>
        <begin position="149"/>
        <end position="270"/>
    </location>
</feature>
<accession>A0ABU2DEW9</accession>
<evidence type="ECO:0000256" key="1">
    <source>
        <dbReference type="ARBA" id="ARBA00004418"/>
    </source>
</evidence>
<dbReference type="InterPro" id="IPR018950">
    <property type="entry name" value="DiS-bond_isomerase_DsbC/G_N"/>
</dbReference>
<comment type="subcellular location">
    <subcellularLocation>
        <location evidence="1 7">Periplasm</location>
    </subcellularLocation>
</comment>